<feature type="region of interest" description="Disordered" evidence="10">
    <location>
        <begin position="76"/>
        <end position="148"/>
    </location>
</feature>
<evidence type="ECO:0000256" key="1">
    <source>
        <dbReference type="ARBA" id="ARBA00003064"/>
    </source>
</evidence>
<evidence type="ECO:0000256" key="3">
    <source>
        <dbReference type="ARBA" id="ARBA00007035"/>
    </source>
</evidence>
<gene>
    <name evidence="12" type="ORF">D9756_000308</name>
</gene>
<evidence type="ECO:0000313" key="12">
    <source>
        <dbReference type="EMBL" id="KAF5363589.1"/>
    </source>
</evidence>
<keyword evidence="8 9" id="KW-0472">Membrane</keyword>
<dbReference type="Proteomes" id="UP000559027">
    <property type="component" value="Unassembled WGS sequence"/>
</dbReference>
<evidence type="ECO:0000256" key="4">
    <source>
        <dbReference type="ARBA" id="ARBA00011351"/>
    </source>
</evidence>
<keyword evidence="6 9" id="KW-1133">Transmembrane helix</keyword>
<evidence type="ECO:0000256" key="8">
    <source>
        <dbReference type="ARBA" id="ARBA00023136"/>
    </source>
</evidence>
<organism evidence="12 13">
    <name type="scientific">Leucocoprinus leucothites</name>
    <dbReference type="NCBI Taxonomy" id="201217"/>
    <lineage>
        <taxon>Eukaryota</taxon>
        <taxon>Fungi</taxon>
        <taxon>Dikarya</taxon>
        <taxon>Basidiomycota</taxon>
        <taxon>Agaricomycotina</taxon>
        <taxon>Agaricomycetes</taxon>
        <taxon>Agaricomycetidae</taxon>
        <taxon>Agaricales</taxon>
        <taxon>Agaricineae</taxon>
        <taxon>Agaricaceae</taxon>
        <taxon>Leucocoprinus</taxon>
    </lineage>
</organism>
<proteinExistence type="inferred from homology"/>
<dbReference type="InterPro" id="IPR041752">
    <property type="entry name" value="Coa3"/>
</dbReference>
<comment type="similarity">
    <text evidence="3 9">Belongs to the COA3 family.</text>
</comment>
<feature type="compositionally biased region" description="Low complexity" evidence="10">
    <location>
        <begin position="111"/>
        <end position="126"/>
    </location>
</feature>
<reference evidence="12 13" key="1">
    <citation type="journal article" date="2020" name="ISME J.">
        <title>Uncovering the hidden diversity of litter-decomposition mechanisms in mushroom-forming fungi.</title>
        <authorList>
            <person name="Floudas D."/>
            <person name="Bentzer J."/>
            <person name="Ahren D."/>
            <person name="Johansson T."/>
            <person name="Persson P."/>
            <person name="Tunlid A."/>
        </authorList>
    </citation>
    <scope>NUCLEOTIDE SEQUENCE [LARGE SCALE GENOMIC DNA]</scope>
    <source>
        <strain evidence="12 13">CBS 146.42</strain>
    </source>
</reference>
<protein>
    <recommendedName>
        <fullName evidence="9">Cytochrome c oxidase assembly factor 3</fullName>
    </recommendedName>
</protein>
<evidence type="ECO:0000256" key="2">
    <source>
        <dbReference type="ARBA" id="ARBA00004304"/>
    </source>
</evidence>
<comment type="subunit">
    <text evidence="4 9">Component of 250-400 kDa complexes called cytochrome oxidase assembly intermediates or COA complexes.</text>
</comment>
<evidence type="ECO:0000256" key="6">
    <source>
        <dbReference type="ARBA" id="ARBA00022989"/>
    </source>
</evidence>
<dbReference type="Pfam" id="PF09813">
    <property type="entry name" value="Coa3_cc"/>
    <property type="match status" value="1"/>
</dbReference>
<dbReference type="PANTHER" id="PTHR15642">
    <property type="entry name" value="CYTOCHROME C OXIDASE ASSEMBLY FACTOR 3, MITOCHONDRIAL"/>
    <property type="match status" value="1"/>
</dbReference>
<evidence type="ECO:0000259" key="11">
    <source>
        <dbReference type="Pfam" id="PF09813"/>
    </source>
</evidence>
<evidence type="ECO:0000256" key="9">
    <source>
        <dbReference type="RuleBase" id="RU367056"/>
    </source>
</evidence>
<evidence type="ECO:0000256" key="10">
    <source>
        <dbReference type="SAM" id="MobiDB-lite"/>
    </source>
</evidence>
<feature type="compositionally biased region" description="Low complexity" evidence="10">
    <location>
        <begin position="76"/>
        <end position="93"/>
    </location>
</feature>
<feature type="domain" description="Cytochrome c oxidase assembly factor 3 mitochondrial coiled-coil" evidence="11">
    <location>
        <begin position="24"/>
        <end position="70"/>
    </location>
</feature>
<dbReference type="GO" id="GO:0005743">
    <property type="term" value="C:mitochondrial inner membrane"/>
    <property type="evidence" value="ECO:0007669"/>
    <property type="project" value="UniProtKB-UniRule"/>
</dbReference>
<dbReference type="OrthoDB" id="10018333at2759"/>
<dbReference type="InterPro" id="IPR018628">
    <property type="entry name" value="Coa3_CC"/>
</dbReference>
<accession>A0A8H5GEJ2</accession>
<comment type="function">
    <text evidence="1 9">Required for assembly of cytochrome c oxidase (complex IV).</text>
</comment>
<sequence length="187" mass="20151">MSQYLDRRQAQQSYRPGSGHMSPGLQRAREPFRFRNAFTGLGLGILAFGIYSYSISAVKQDVFDDIDEEAKALARTGTSSGAAALSSDDSAAPRSPPSVLSKEEEQRIMESAFTTATGTGGSATASKQEDGVATNSTAVSSEQQRPARGVLQKLDKRFPWLLDPQNKTLVWGAPPIDDIGKISSRRP</sequence>
<feature type="transmembrane region" description="Helical" evidence="9">
    <location>
        <begin position="34"/>
        <end position="53"/>
    </location>
</feature>
<evidence type="ECO:0000256" key="7">
    <source>
        <dbReference type="ARBA" id="ARBA00023128"/>
    </source>
</evidence>
<dbReference type="EMBL" id="JAACJO010000001">
    <property type="protein sequence ID" value="KAF5363589.1"/>
    <property type="molecule type" value="Genomic_DNA"/>
</dbReference>
<evidence type="ECO:0000256" key="5">
    <source>
        <dbReference type="ARBA" id="ARBA00022692"/>
    </source>
</evidence>
<evidence type="ECO:0000313" key="13">
    <source>
        <dbReference type="Proteomes" id="UP000559027"/>
    </source>
</evidence>
<dbReference type="GO" id="GO:0033617">
    <property type="term" value="P:mitochondrial respiratory chain complex IV assembly"/>
    <property type="evidence" value="ECO:0007669"/>
    <property type="project" value="UniProtKB-UniRule"/>
</dbReference>
<keyword evidence="9" id="KW-0999">Mitochondrion inner membrane</keyword>
<keyword evidence="13" id="KW-1185">Reference proteome</keyword>
<comment type="subcellular location">
    <subcellularLocation>
        <location evidence="2">Mitochondrion membrane</location>
        <topology evidence="2">Single-pass membrane protein</topology>
    </subcellularLocation>
</comment>
<feature type="region of interest" description="Disordered" evidence="10">
    <location>
        <begin position="1"/>
        <end position="25"/>
    </location>
</feature>
<keyword evidence="5 9" id="KW-0812">Transmembrane</keyword>
<dbReference type="AlphaFoldDB" id="A0A8H5GEJ2"/>
<name>A0A8H5GEJ2_9AGAR</name>
<keyword evidence="7 9" id="KW-0496">Mitochondrion</keyword>
<comment type="caution">
    <text evidence="12">The sequence shown here is derived from an EMBL/GenBank/DDBJ whole genome shotgun (WGS) entry which is preliminary data.</text>
</comment>
<feature type="compositionally biased region" description="Polar residues" evidence="10">
    <location>
        <begin position="133"/>
        <end position="144"/>
    </location>
</feature>
<dbReference type="PANTHER" id="PTHR15642:SF3">
    <property type="entry name" value="CYTOCHROME C OXIDASE ASSEMBLY FACTOR 3 HOMOLOG, MITOCHONDRIAL"/>
    <property type="match status" value="1"/>
</dbReference>